<feature type="transmembrane region" description="Helical" evidence="6">
    <location>
        <begin position="108"/>
        <end position="124"/>
    </location>
</feature>
<feature type="transmembrane region" description="Helical" evidence="6">
    <location>
        <begin position="177"/>
        <end position="198"/>
    </location>
</feature>
<evidence type="ECO:0000256" key="1">
    <source>
        <dbReference type="ARBA" id="ARBA00004651"/>
    </source>
</evidence>
<dbReference type="GO" id="GO:0015171">
    <property type="term" value="F:amino acid transmembrane transporter activity"/>
    <property type="evidence" value="ECO:0007669"/>
    <property type="project" value="TreeGrafter"/>
</dbReference>
<keyword evidence="3 6" id="KW-0812">Transmembrane</keyword>
<feature type="transmembrane region" description="Helical" evidence="6">
    <location>
        <begin position="144"/>
        <end position="165"/>
    </location>
</feature>
<dbReference type="GO" id="GO:0005886">
    <property type="term" value="C:plasma membrane"/>
    <property type="evidence" value="ECO:0007669"/>
    <property type="project" value="UniProtKB-SubCell"/>
</dbReference>
<evidence type="ECO:0000256" key="4">
    <source>
        <dbReference type="ARBA" id="ARBA00022989"/>
    </source>
</evidence>
<gene>
    <name evidence="7" type="ORF">FB554_1793</name>
</gene>
<evidence type="ECO:0000256" key="5">
    <source>
        <dbReference type="ARBA" id="ARBA00023136"/>
    </source>
</evidence>
<feature type="transmembrane region" description="Helical" evidence="6">
    <location>
        <begin position="70"/>
        <end position="87"/>
    </location>
</feature>
<dbReference type="Proteomes" id="UP000318336">
    <property type="component" value="Unassembled WGS sequence"/>
</dbReference>
<organism evidence="7 8">
    <name type="scientific">Barrientosiimonas humi</name>
    <dbReference type="NCBI Taxonomy" id="999931"/>
    <lineage>
        <taxon>Bacteria</taxon>
        <taxon>Bacillati</taxon>
        <taxon>Actinomycetota</taxon>
        <taxon>Actinomycetes</taxon>
        <taxon>Micrococcales</taxon>
        <taxon>Dermacoccaceae</taxon>
        <taxon>Barrientosiimonas</taxon>
    </lineage>
</organism>
<evidence type="ECO:0000256" key="6">
    <source>
        <dbReference type="SAM" id="Phobius"/>
    </source>
</evidence>
<proteinExistence type="predicted"/>
<sequence>MLPFFPGLLTGLSLIVAIGAQNAFVLRQGLTGRHVPPVILTCIAVDVTLILVGVAGIGTIAERAPLVLDLLRWGGVAYLTWFAVRSFRAAASPTGLDAGRASSAGRRSVISATLAVSLLNPHVYLDTMVMLGTIANQHGPVGRWAFAAGACVASVSWFTALGLGARKLSGRLSRPSTWRWIDASIGVVMLGLAAMLALGG</sequence>
<comment type="subcellular location">
    <subcellularLocation>
        <location evidence="1">Cell membrane</location>
        <topology evidence="1">Multi-pass membrane protein</topology>
    </subcellularLocation>
</comment>
<evidence type="ECO:0000256" key="2">
    <source>
        <dbReference type="ARBA" id="ARBA00022475"/>
    </source>
</evidence>
<dbReference type="RefSeq" id="WP_142005632.1">
    <property type="nucleotide sequence ID" value="NZ_CAJTBP010000001.1"/>
</dbReference>
<comment type="caution">
    <text evidence="7">The sequence shown here is derived from an EMBL/GenBank/DDBJ whole genome shotgun (WGS) entry which is preliminary data.</text>
</comment>
<keyword evidence="5 6" id="KW-0472">Membrane</keyword>
<protein>
    <submittedName>
        <fullName evidence="7">L-lysine exporter family protein LysE/ArgO</fullName>
    </submittedName>
</protein>
<dbReference type="InterPro" id="IPR001123">
    <property type="entry name" value="LeuE-type"/>
</dbReference>
<dbReference type="Pfam" id="PF01810">
    <property type="entry name" value="LysE"/>
    <property type="match status" value="1"/>
</dbReference>
<dbReference type="PANTHER" id="PTHR30086:SF20">
    <property type="entry name" value="ARGININE EXPORTER PROTEIN ARGO-RELATED"/>
    <property type="match status" value="1"/>
</dbReference>
<name>A0A542XCQ4_9MICO</name>
<evidence type="ECO:0000256" key="3">
    <source>
        <dbReference type="ARBA" id="ARBA00022692"/>
    </source>
</evidence>
<evidence type="ECO:0000313" key="7">
    <source>
        <dbReference type="EMBL" id="TQL33642.1"/>
    </source>
</evidence>
<keyword evidence="2" id="KW-1003">Cell membrane</keyword>
<feature type="transmembrane region" description="Helical" evidence="6">
    <location>
        <begin position="38"/>
        <end position="58"/>
    </location>
</feature>
<dbReference type="OrthoDB" id="5638726at2"/>
<evidence type="ECO:0000313" key="8">
    <source>
        <dbReference type="Proteomes" id="UP000318336"/>
    </source>
</evidence>
<dbReference type="PANTHER" id="PTHR30086">
    <property type="entry name" value="ARGININE EXPORTER PROTEIN ARGO"/>
    <property type="match status" value="1"/>
</dbReference>
<keyword evidence="8" id="KW-1185">Reference proteome</keyword>
<dbReference type="EMBL" id="VFOK01000001">
    <property type="protein sequence ID" value="TQL33642.1"/>
    <property type="molecule type" value="Genomic_DNA"/>
</dbReference>
<accession>A0A542XCQ4</accession>
<dbReference type="AlphaFoldDB" id="A0A542XCQ4"/>
<feature type="transmembrane region" description="Helical" evidence="6">
    <location>
        <begin position="6"/>
        <end position="26"/>
    </location>
</feature>
<reference evidence="7 8" key="1">
    <citation type="submission" date="2019-06" db="EMBL/GenBank/DDBJ databases">
        <title>Sequencing the genomes of 1000 actinobacteria strains.</title>
        <authorList>
            <person name="Klenk H.-P."/>
        </authorList>
    </citation>
    <scope>NUCLEOTIDE SEQUENCE [LARGE SCALE GENOMIC DNA]</scope>
    <source>
        <strain evidence="7 8">DSM 24617</strain>
    </source>
</reference>
<keyword evidence="4 6" id="KW-1133">Transmembrane helix</keyword>